<gene>
    <name evidence="2" type="ORF">BSZ37_07870</name>
</gene>
<dbReference type="AlphaFoldDB" id="A0A271IYM9"/>
<reference evidence="2 3" key="1">
    <citation type="submission" date="2016-11" db="EMBL/GenBank/DDBJ databases">
        <title>Study of marine rhodopsin-containing bacteria.</title>
        <authorList>
            <person name="Yoshizawa S."/>
            <person name="Kumagai Y."/>
            <person name="Kogure K."/>
        </authorList>
    </citation>
    <scope>NUCLEOTIDE SEQUENCE [LARGE SCALE GENOMIC DNA]</scope>
    <source>
        <strain evidence="2 3">SAORIC-28</strain>
    </source>
</reference>
<dbReference type="EMBL" id="MQWD01000001">
    <property type="protein sequence ID" value="PAP76366.1"/>
    <property type="molecule type" value="Genomic_DNA"/>
</dbReference>
<keyword evidence="3" id="KW-1185">Reference proteome</keyword>
<organism evidence="2 3">
    <name type="scientific">Rubrivirga marina</name>
    <dbReference type="NCBI Taxonomy" id="1196024"/>
    <lineage>
        <taxon>Bacteria</taxon>
        <taxon>Pseudomonadati</taxon>
        <taxon>Rhodothermota</taxon>
        <taxon>Rhodothermia</taxon>
        <taxon>Rhodothermales</taxon>
        <taxon>Rubricoccaceae</taxon>
        <taxon>Rubrivirga</taxon>
    </lineage>
</organism>
<comment type="caution">
    <text evidence="2">The sequence shown here is derived from an EMBL/GenBank/DDBJ whole genome shotgun (WGS) entry which is preliminary data.</text>
</comment>
<accession>A0A271IYM9</accession>
<evidence type="ECO:0000313" key="3">
    <source>
        <dbReference type="Proteomes" id="UP000216339"/>
    </source>
</evidence>
<protein>
    <submittedName>
        <fullName evidence="2">Uncharacterized protein</fullName>
    </submittedName>
</protein>
<evidence type="ECO:0000313" key="2">
    <source>
        <dbReference type="EMBL" id="PAP76366.1"/>
    </source>
</evidence>
<feature type="region of interest" description="Disordered" evidence="1">
    <location>
        <begin position="51"/>
        <end position="88"/>
    </location>
</feature>
<proteinExistence type="predicted"/>
<name>A0A271IYM9_9BACT</name>
<evidence type="ECO:0000256" key="1">
    <source>
        <dbReference type="SAM" id="MobiDB-lite"/>
    </source>
</evidence>
<sequence>MPADDRHAAPSVVPLLRLRGHDREPVPPEACLLGPRCLVCRWRREGLLDRAEVGPPTGVNRRPGPDQPLGKSGVRGPLRLPCAPQKGP</sequence>
<dbReference type="Proteomes" id="UP000216339">
    <property type="component" value="Unassembled WGS sequence"/>
</dbReference>